<evidence type="ECO:0000256" key="2">
    <source>
        <dbReference type="ARBA" id="ARBA00022516"/>
    </source>
</evidence>
<name>A0ABN8HLR6_9NEOP</name>
<dbReference type="Pfam" id="PF07993">
    <property type="entry name" value="NAD_binding_4"/>
    <property type="match status" value="1"/>
</dbReference>
<dbReference type="Pfam" id="PF03015">
    <property type="entry name" value="Sterile"/>
    <property type="match status" value="1"/>
</dbReference>
<dbReference type="InterPro" id="IPR036291">
    <property type="entry name" value="NAD(P)-bd_dom_sf"/>
</dbReference>
<dbReference type="Gene3D" id="3.40.50.720">
    <property type="entry name" value="NAD(P)-binding Rossmann-like Domain"/>
    <property type="match status" value="1"/>
</dbReference>
<dbReference type="SUPFAM" id="SSF51735">
    <property type="entry name" value="NAD(P)-binding Rossmann-fold domains"/>
    <property type="match status" value="1"/>
</dbReference>
<feature type="transmembrane region" description="Helical" evidence="4">
    <location>
        <begin position="395"/>
        <end position="412"/>
    </location>
</feature>
<protein>
    <recommendedName>
        <fullName evidence="4">Fatty acyl-CoA reductase</fullName>
        <ecNumber evidence="4">1.2.1.84</ecNumber>
    </recommendedName>
</protein>
<keyword evidence="8" id="KW-1185">Reference proteome</keyword>
<reference evidence="7" key="1">
    <citation type="submission" date="2022-03" db="EMBL/GenBank/DDBJ databases">
        <authorList>
            <person name="Martin H S."/>
        </authorList>
    </citation>
    <scope>NUCLEOTIDE SEQUENCE</scope>
</reference>
<evidence type="ECO:0000259" key="5">
    <source>
        <dbReference type="Pfam" id="PF03015"/>
    </source>
</evidence>
<sequence>MSLQFRAAVEDAAWLHQCEMAGGVSVREFYKDKNVLLTGGTGFMGKVLIEKLLYSVPDIGTIYVLMRPKRGKSVKQRMEEMLRLPMFSRIKNERPALLNKLKPLQGDVLFENFGLSDSDIEGLSNEVSILFHFAATLKLEAPLKDNVDMNTCGTMRTLNIARRLKNLLTFVHLSTAFCYPDYEVLDEKMHAPPVKPEDVMRLIEWLDDKQLALLSPSLLGPHPNSYTFSKRLAENVVEQAYDELPATIVRPSIGKSVNYAKLSCGRLVWCVCPALSEPLPGWVDNLNGPVGVMLGAGKGVIRSMLCDGSLTAQVVPVDTAINAIIAIGMLEGTRTEKPLAIPIYNVNIGHQKPTSWGDVLNIAKDYGRKYPLAWPLWYPNGDITTNETLHYFRRIFYHLLPAYTIDFLLFLCGQKRFMVRIQDRISQGLHVLQYFTMRPWVFPCPNFDAIHERLDDEERKIFRTDLTTADRVKYMHNCVEGGRVFCFKEDPTKIPYNRSYHNFLYFLDWMVKILFWLLVLSFMATWFEPVKVLFSYGEPVVKRLPFLGAAVFNENN</sequence>
<dbReference type="CDD" id="cd09071">
    <property type="entry name" value="FAR_C"/>
    <property type="match status" value="1"/>
</dbReference>
<evidence type="ECO:0000313" key="7">
    <source>
        <dbReference type="EMBL" id="CAH2034640.1"/>
    </source>
</evidence>
<keyword evidence="4" id="KW-1133">Transmembrane helix</keyword>
<keyword evidence="4" id="KW-0521">NADP</keyword>
<dbReference type="EC" id="1.2.1.84" evidence="4"/>
<dbReference type="Proteomes" id="UP000837857">
    <property type="component" value="Chromosome 1"/>
</dbReference>
<keyword evidence="3 4" id="KW-0443">Lipid metabolism</keyword>
<dbReference type="InterPro" id="IPR026055">
    <property type="entry name" value="FAR"/>
</dbReference>
<keyword evidence="4" id="KW-0812">Transmembrane</keyword>
<accession>A0ABN8HLR6</accession>
<dbReference type="PANTHER" id="PTHR11011:SF12">
    <property type="entry name" value="FATTY ACYL-COA REDUCTASE"/>
    <property type="match status" value="1"/>
</dbReference>
<gene>
    <name evidence="7" type="ORF">IPOD504_LOCUS225</name>
</gene>
<proteinExistence type="inferred from homology"/>
<dbReference type="InterPro" id="IPR033640">
    <property type="entry name" value="FAR_C"/>
</dbReference>
<evidence type="ECO:0000259" key="6">
    <source>
        <dbReference type="Pfam" id="PF07993"/>
    </source>
</evidence>
<organism evidence="7 8">
    <name type="scientific">Iphiclides podalirius</name>
    <name type="common">scarce swallowtail</name>
    <dbReference type="NCBI Taxonomy" id="110791"/>
    <lineage>
        <taxon>Eukaryota</taxon>
        <taxon>Metazoa</taxon>
        <taxon>Ecdysozoa</taxon>
        <taxon>Arthropoda</taxon>
        <taxon>Hexapoda</taxon>
        <taxon>Insecta</taxon>
        <taxon>Pterygota</taxon>
        <taxon>Neoptera</taxon>
        <taxon>Endopterygota</taxon>
        <taxon>Lepidoptera</taxon>
        <taxon>Glossata</taxon>
        <taxon>Ditrysia</taxon>
        <taxon>Papilionoidea</taxon>
        <taxon>Papilionidae</taxon>
        <taxon>Papilioninae</taxon>
        <taxon>Iphiclides</taxon>
    </lineage>
</organism>
<dbReference type="CDD" id="cd05236">
    <property type="entry name" value="FAR-N_SDR_e"/>
    <property type="match status" value="1"/>
</dbReference>
<keyword evidence="4" id="KW-0472">Membrane</keyword>
<dbReference type="PANTHER" id="PTHR11011">
    <property type="entry name" value="MALE STERILITY PROTEIN 2-RELATED"/>
    <property type="match status" value="1"/>
</dbReference>
<evidence type="ECO:0000313" key="8">
    <source>
        <dbReference type="Proteomes" id="UP000837857"/>
    </source>
</evidence>
<keyword evidence="4" id="KW-0560">Oxidoreductase</keyword>
<dbReference type="EMBL" id="OW152813">
    <property type="protein sequence ID" value="CAH2034640.1"/>
    <property type="molecule type" value="Genomic_DNA"/>
</dbReference>
<feature type="domain" description="Thioester reductase (TE)" evidence="6">
    <location>
        <begin position="37"/>
        <end position="324"/>
    </location>
</feature>
<feature type="non-terminal residue" evidence="7">
    <location>
        <position position="1"/>
    </location>
</feature>
<keyword evidence="2 4" id="KW-0444">Lipid biosynthesis</keyword>
<evidence type="ECO:0000256" key="4">
    <source>
        <dbReference type="RuleBase" id="RU363097"/>
    </source>
</evidence>
<comment type="catalytic activity">
    <reaction evidence="4">
        <text>a long-chain fatty acyl-CoA + 2 NADPH + 2 H(+) = a long-chain primary fatty alcohol + 2 NADP(+) + CoA</text>
        <dbReference type="Rhea" id="RHEA:52716"/>
        <dbReference type="ChEBI" id="CHEBI:15378"/>
        <dbReference type="ChEBI" id="CHEBI:57287"/>
        <dbReference type="ChEBI" id="CHEBI:57783"/>
        <dbReference type="ChEBI" id="CHEBI:58349"/>
        <dbReference type="ChEBI" id="CHEBI:77396"/>
        <dbReference type="ChEBI" id="CHEBI:83139"/>
        <dbReference type="EC" id="1.2.1.84"/>
    </reaction>
</comment>
<feature type="transmembrane region" description="Helical" evidence="4">
    <location>
        <begin position="503"/>
        <end position="527"/>
    </location>
</feature>
<evidence type="ECO:0000256" key="1">
    <source>
        <dbReference type="ARBA" id="ARBA00005928"/>
    </source>
</evidence>
<comment type="function">
    <text evidence="4">Catalyzes the reduction of fatty acyl-CoA to fatty alcohols.</text>
</comment>
<dbReference type="InterPro" id="IPR013120">
    <property type="entry name" value="FAR_NAD-bd"/>
</dbReference>
<comment type="similarity">
    <text evidence="1 4">Belongs to the fatty acyl-CoA reductase family.</text>
</comment>
<evidence type="ECO:0000256" key="3">
    <source>
        <dbReference type="ARBA" id="ARBA00023098"/>
    </source>
</evidence>
<feature type="domain" description="Fatty acyl-CoA reductase C-terminal" evidence="5">
    <location>
        <begin position="397"/>
        <end position="489"/>
    </location>
</feature>